<protein>
    <submittedName>
        <fullName evidence="1">Uncharacterized protein</fullName>
    </submittedName>
</protein>
<dbReference type="EMBL" id="MAGO01000011">
    <property type="protein sequence ID" value="OCC14583.1"/>
    <property type="molecule type" value="Genomic_DNA"/>
</dbReference>
<gene>
    <name evidence="1" type="ORF">DBT_2125</name>
</gene>
<name>A0A1B9F404_9BACT</name>
<accession>A0A1B9F404</accession>
<dbReference type="Proteomes" id="UP000093080">
    <property type="component" value="Unassembled WGS sequence"/>
</dbReference>
<dbReference type="STRING" id="1156395.DBT_2125"/>
<evidence type="ECO:0000313" key="1">
    <source>
        <dbReference type="EMBL" id="OCC14583.1"/>
    </source>
</evidence>
<reference evidence="1 2" key="1">
    <citation type="submission" date="2016-06" db="EMBL/GenBank/DDBJ databases">
        <title>Respiratory ammonification of nitrate coupled to the oxidation of elemental sulfur in deep-sea autotrophic thermophilic bacteria.</title>
        <authorList>
            <person name="Slobodkina G.B."/>
            <person name="Mardanov A.V."/>
            <person name="Ravin N.V."/>
            <person name="Frolova A.A."/>
            <person name="Viryasiv M.B."/>
            <person name="Chernyh N.A."/>
            <person name="Bonch-Osmolovskaya E.A."/>
            <person name="Slobodkin A.I."/>
        </authorList>
    </citation>
    <scope>NUCLEOTIDE SEQUENCE [LARGE SCALE GENOMIC DNA]</scope>
    <source>
        <strain evidence="1 2">S69</strain>
    </source>
</reference>
<dbReference type="AlphaFoldDB" id="A0A1B9F404"/>
<keyword evidence="2" id="KW-1185">Reference proteome</keyword>
<sequence>MNALAKAVGFGNTSLPLNGPMLKLGSKSVNRIGPQRYVA</sequence>
<comment type="caution">
    <text evidence="1">The sequence shown here is derived from an EMBL/GenBank/DDBJ whole genome shotgun (WGS) entry which is preliminary data.</text>
</comment>
<organism evidence="1 2">
    <name type="scientific">Dissulfuribacter thermophilus</name>
    <dbReference type="NCBI Taxonomy" id="1156395"/>
    <lineage>
        <taxon>Bacteria</taxon>
        <taxon>Pseudomonadati</taxon>
        <taxon>Thermodesulfobacteriota</taxon>
        <taxon>Dissulfuribacteria</taxon>
        <taxon>Dissulfuribacterales</taxon>
        <taxon>Dissulfuribacteraceae</taxon>
        <taxon>Dissulfuribacter</taxon>
    </lineage>
</organism>
<proteinExistence type="predicted"/>
<evidence type="ECO:0000313" key="2">
    <source>
        <dbReference type="Proteomes" id="UP000093080"/>
    </source>
</evidence>